<dbReference type="PRINTS" id="PR01036">
    <property type="entry name" value="TCRTETB"/>
</dbReference>
<dbReference type="Proteomes" id="UP000236910">
    <property type="component" value="Unassembled WGS sequence"/>
</dbReference>
<dbReference type="InterPro" id="IPR037294">
    <property type="entry name" value="ABC_BtuC-like"/>
</dbReference>
<dbReference type="GO" id="GO:0015658">
    <property type="term" value="F:branched-chain amino acid transmembrane transporter activity"/>
    <property type="evidence" value="ECO:0007669"/>
    <property type="project" value="InterPro"/>
</dbReference>
<keyword evidence="3 6" id="KW-0812">Transmembrane</keyword>
<evidence type="ECO:0000256" key="1">
    <source>
        <dbReference type="ARBA" id="ARBA00004651"/>
    </source>
</evidence>
<dbReference type="InterPro" id="IPR001851">
    <property type="entry name" value="ABC_transp_permease"/>
</dbReference>
<dbReference type="PANTHER" id="PTHR30482">
    <property type="entry name" value="HIGH-AFFINITY BRANCHED-CHAIN AMINO ACID TRANSPORT SYSTEM PERMEASE"/>
    <property type="match status" value="1"/>
</dbReference>
<organism evidence="7 8">
    <name type="scientific">Caldisericum exile</name>
    <dbReference type="NCBI Taxonomy" id="693075"/>
    <lineage>
        <taxon>Bacteria</taxon>
        <taxon>Pseudomonadati</taxon>
        <taxon>Caldisericota/Cryosericota group</taxon>
        <taxon>Caldisericota</taxon>
        <taxon>Caldisericia</taxon>
        <taxon>Caldisericales</taxon>
        <taxon>Caldisericaceae</taxon>
        <taxon>Caldisericum</taxon>
    </lineage>
</organism>
<evidence type="ECO:0000313" key="8">
    <source>
        <dbReference type="Proteomes" id="UP000236910"/>
    </source>
</evidence>
<dbReference type="InterPro" id="IPR043428">
    <property type="entry name" value="LivM-like"/>
</dbReference>
<evidence type="ECO:0000256" key="6">
    <source>
        <dbReference type="SAM" id="Phobius"/>
    </source>
</evidence>
<reference evidence="7 8" key="1">
    <citation type="submission" date="2018-01" db="EMBL/GenBank/DDBJ databases">
        <title>Metagenomic assembled genomes from two thermal pools in the Uzon Caldera, Kamchatka, Russia.</title>
        <authorList>
            <person name="Wilkins L."/>
            <person name="Ettinger C."/>
        </authorList>
    </citation>
    <scope>NUCLEOTIDE SEQUENCE [LARGE SCALE GENOMIC DNA]</scope>
    <source>
        <strain evidence="7">ARK-10</strain>
    </source>
</reference>
<keyword evidence="4 6" id="KW-1133">Transmembrane helix</keyword>
<proteinExistence type="predicted"/>
<dbReference type="AlphaFoldDB" id="A0A2J6X723"/>
<dbReference type="EMBL" id="PNIX01000179">
    <property type="protein sequence ID" value="PMP82737.1"/>
    <property type="molecule type" value="Genomic_DNA"/>
</dbReference>
<feature type="non-terminal residue" evidence="7">
    <location>
        <position position="1"/>
    </location>
</feature>
<evidence type="ECO:0000256" key="4">
    <source>
        <dbReference type="ARBA" id="ARBA00022989"/>
    </source>
</evidence>
<dbReference type="CDD" id="cd06581">
    <property type="entry name" value="TM_PBP1_LivM_like"/>
    <property type="match status" value="1"/>
</dbReference>
<accession>A0A2J6X723</accession>
<comment type="caution">
    <text evidence="7">The sequence shown here is derived from an EMBL/GenBank/DDBJ whole genome shotgun (WGS) entry which is preliminary data.</text>
</comment>
<dbReference type="Gene3D" id="1.10.3470.10">
    <property type="entry name" value="ABC transporter involved in vitamin B12 uptake, BtuC"/>
    <property type="match status" value="1"/>
</dbReference>
<dbReference type="Pfam" id="PF02653">
    <property type="entry name" value="BPD_transp_2"/>
    <property type="match status" value="1"/>
</dbReference>
<keyword evidence="5 6" id="KW-0472">Membrane</keyword>
<dbReference type="GO" id="GO:0005886">
    <property type="term" value="C:plasma membrane"/>
    <property type="evidence" value="ECO:0007669"/>
    <property type="project" value="UniProtKB-SubCell"/>
</dbReference>
<feature type="transmembrane region" description="Helical" evidence="6">
    <location>
        <begin position="12"/>
        <end position="30"/>
    </location>
</feature>
<protein>
    <recommendedName>
        <fullName evidence="9">Branched-chain amino acid ABC transporter permease</fullName>
    </recommendedName>
</protein>
<evidence type="ECO:0008006" key="9">
    <source>
        <dbReference type="Google" id="ProtNLM"/>
    </source>
</evidence>
<name>A0A2J6X723_9BACT</name>
<feature type="transmembrane region" description="Helical" evidence="6">
    <location>
        <begin position="219"/>
        <end position="242"/>
    </location>
</feature>
<evidence type="ECO:0000256" key="3">
    <source>
        <dbReference type="ARBA" id="ARBA00022692"/>
    </source>
</evidence>
<evidence type="ECO:0000256" key="2">
    <source>
        <dbReference type="ARBA" id="ARBA00022475"/>
    </source>
</evidence>
<evidence type="ECO:0000256" key="5">
    <source>
        <dbReference type="ARBA" id="ARBA00023136"/>
    </source>
</evidence>
<feature type="transmembrane region" description="Helical" evidence="6">
    <location>
        <begin position="182"/>
        <end position="207"/>
    </location>
</feature>
<dbReference type="PANTHER" id="PTHR30482:SF20">
    <property type="entry name" value="HIGH-AFFINITY BRANCHED-CHAIN AMINO ACID TRANSPORT SYSTEM PERMEASE PROTEIN LIVM"/>
    <property type="match status" value="1"/>
</dbReference>
<gene>
    <name evidence="7" type="ORF">C0175_03120</name>
</gene>
<feature type="transmembrane region" description="Helical" evidence="6">
    <location>
        <begin position="105"/>
        <end position="125"/>
    </location>
</feature>
<comment type="subcellular location">
    <subcellularLocation>
        <location evidence="1">Cell membrane</location>
        <topology evidence="1">Multi-pass membrane protein</topology>
    </subcellularLocation>
</comment>
<evidence type="ECO:0000313" key="7">
    <source>
        <dbReference type="EMBL" id="PMP82737.1"/>
    </source>
</evidence>
<keyword evidence="2" id="KW-1003">Cell membrane</keyword>
<feature type="transmembrane region" description="Helical" evidence="6">
    <location>
        <begin position="154"/>
        <end position="176"/>
    </location>
</feature>
<feature type="transmembrane region" description="Helical" evidence="6">
    <location>
        <begin position="36"/>
        <end position="57"/>
    </location>
</feature>
<sequence>LSGFTGKENFGYAVFAGMGAYFVGIISQYFAIPWWIGVPVGGLLAMFIGILIGFPTLRVKGPYFALVTLALASIVQDSVSTFSKITGGENGLAGIDFLSNNSNTSYYITLIFTIVSIFVLFEFGISKHGLILKSLKVDEKAAEALGVNAVKYKLIAFEMSSLFAGMSGALLAYYYGYIGPDLIFPLSLNVIIMAVFGGTGMIIPAALGGYTLMIFSQYASAFLGSYNSLVYTGILLIIIMFLPKGVFKSIYESLVINERKHSNNEHHRNI</sequence>